<organism evidence="1">
    <name type="scientific">marine sediment metagenome</name>
    <dbReference type="NCBI Taxonomy" id="412755"/>
    <lineage>
        <taxon>unclassified sequences</taxon>
        <taxon>metagenomes</taxon>
        <taxon>ecological metagenomes</taxon>
    </lineage>
</organism>
<evidence type="ECO:0000313" key="1">
    <source>
        <dbReference type="EMBL" id="KKN42777.1"/>
    </source>
</evidence>
<dbReference type="EMBL" id="LAZR01001557">
    <property type="protein sequence ID" value="KKN42777.1"/>
    <property type="molecule type" value="Genomic_DNA"/>
</dbReference>
<name>A0A0F9R0W7_9ZZZZ</name>
<proteinExistence type="predicted"/>
<dbReference type="AlphaFoldDB" id="A0A0F9R0W7"/>
<comment type="caution">
    <text evidence="1">The sequence shown here is derived from an EMBL/GenBank/DDBJ whole genome shotgun (WGS) entry which is preliminary data.</text>
</comment>
<reference evidence="1" key="1">
    <citation type="journal article" date="2015" name="Nature">
        <title>Complex archaea that bridge the gap between prokaryotes and eukaryotes.</title>
        <authorList>
            <person name="Spang A."/>
            <person name="Saw J.H."/>
            <person name="Jorgensen S.L."/>
            <person name="Zaremba-Niedzwiedzka K."/>
            <person name="Martijn J."/>
            <person name="Lind A.E."/>
            <person name="van Eijk R."/>
            <person name="Schleper C."/>
            <person name="Guy L."/>
            <person name="Ettema T.J."/>
        </authorList>
    </citation>
    <scope>NUCLEOTIDE SEQUENCE</scope>
</reference>
<protein>
    <submittedName>
        <fullName evidence="1">Uncharacterized protein</fullName>
    </submittedName>
</protein>
<sequence>MRGQVLARKLIARFKAAGHPWPYGDDAVVVRTYAGRHQLAAGAFRWHLARRSKVGIVQGIEYGKYGSSERAGEVARAATVTVDTCMGDVDLVIERS</sequence>
<gene>
    <name evidence="1" type="ORF">LCGC14_0709870</name>
</gene>
<accession>A0A0F9R0W7</accession>